<organism evidence="2 3">
    <name type="scientific">Murinocardiopsis flavida</name>
    <dbReference type="NCBI Taxonomy" id="645275"/>
    <lineage>
        <taxon>Bacteria</taxon>
        <taxon>Bacillati</taxon>
        <taxon>Actinomycetota</taxon>
        <taxon>Actinomycetes</taxon>
        <taxon>Streptosporangiales</taxon>
        <taxon>Nocardiopsidaceae</taxon>
        <taxon>Murinocardiopsis</taxon>
    </lineage>
</organism>
<dbReference type="InterPro" id="IPR015867">
    <property type="entry name" value="N-reg_PII/ATP_PRibTrfase_C"/>
</dbReference>
<dbReference type="EMBL" id="PYGA01000012">
    <property type="protein sequence ID" value="PSK96319.1"/>
    <property type="molecule type" value="Genomic_DNA"/>
</dbReference>
<protein>
    <submittedName>
        <fullName evidence="2">Divalent cation tolerance protein</fullName>
    </submittedName>
</protein>
<dbReference type="InterPro" id="IPR004323">
    <property type="entry name" value="Ion_tolerance_CutA"/>
</dbReference>
<accession>A0A2P8DGK6</accession>
<dbReference type="GO" id="GO:0005507">
    <property type="term" value="F:copper ion binding"/>
    <property type="evidence" value="ECO:0007669"/>
    <property type="project" value="TreeGrafter"/>
</dbReference>
<comment type="similarity">
    <text evidence="1">Belongs to the CutA family.</text>
</comment>
<sequence>MSDPGTGTGPVRVEVTTDAREEAERLADSVIAARLAACAQVGGPIVSFYRWAGEVCRDEEWTIVCKTSADRLDALTAHLVAEHTYDVPEVVATPIVGGNPLYLEWVAAETRAGT</sequence>
<gene>
    <name evidence="2" type="ORF">CLV63_112204</name>
</gene>
<proteinExistence type="inferred from homology"/>
<dbReference type="GO" id="GO:0010038">
    <property type="term" value="P:response to metal ion"/>
    <property type="evidence" value="ECO:0007669"/>
    <property type="project" value="InterPro"/>
</dbReference>
<dbReference type="InterPro" id="IPR011322">
    <property type="entry name" value="N-reg_PII-like_a/b"/>
</dbReference>
<keyword evidence="3" id="KW-1185">Reference proteome</keyword>
<dbReference type="AlphaFoldDB" id="A0A2P8DGK6"/>
<evidence type="ECO:0000256" key="1">
    <source>
        <dbReference type="ARBA" id="ARBA00010169"/>
    </source>
</evidence>
<dbReference type="Gene3D" id="3.30.70.120">
    <property type="match status" value="1"/>
</dbReference>
<evidence type="ECO:0000313" key="3">
    <source>
        <dbReference type="Proteomes" id="UP000240542"/>
    </source>
</evidence>
<dbReference type="Proteomes" id="UP000240542">
    <property type="component" value="Unassembled WGS sequence"/>
</dbReference>
<dbReference type="PANTHER" id="PTHR23419">
    <property type="entry name" value="DIVALENT CATION TOLERANCE CUTA-RELATED"/>
    <property type="match status" value="1"/>
</dbReference>
<comment type="caution">
    <text evidence="2">The sequence shown here is derived from an EMBL/GenBank/DDBJ whole genome shotgun (WGS) entry which is preliminary data.</text>
</comment>
<dbReference type="Pfam" id="PF03091">
    <property type="entry name" value="CutA1"/>
    <property type="match status" value="1"/>
</dbReference>
<dbReference type="SUPFAM" id="SSF54913">
    <property type="entry name" value="GlnB-like"/>
    <property type="match status" value="1"/>
</dbReference>
<dbReference type="RefSeq" id="WP_106584270.1">
    <property type="nucleotide sequence ID" value="NZ_PYGA01000012.1"/>
</dbReference>
<name>A0A2P8DGK6_9ACTN</name>
<dbReference type="OrthoDB" id="37622at2"/>
<evidence type="ECO:0000313" key="2">
    <source>
        <dbReference type="EMBL" id="PSK96319.1"/>
    </source>
</evidence>
<dbReference type="PANTHER" id="PTHR23419:SF8">
    <property type="entry name" value="FI09726P"/>
    <property type="match status" value="1"/>
</dbReference>
<reference evidence="2 3" key="1">
    <citation type="submission" date="2018-03" db="EMBL/GenBank/DDBJ databases">
        <title>Genomic Encyclopedia of Archaeal and Bacterial Type Strains, Phase II (KMG-II): from individual species to whole genera.</title>
        <authorList>
            <person name="Goeker M."/>
        </authorList>
    </citation>
    <scope>NUCLEOTIDE SEQUENCE [LARGE SCALE GENOMIC DNA]</scope>
    <source>
        <strain evidence="2 3">DSM 45312</strain>
    </source>
</reference>